<dbReference type="EMBL" id="VTPS01000017">
    <property type="protein sequence ID" value="TZE81138.1"/>
    <property type="molecule type" value="Genomic_DNA"/>
</dbReference>
<evidence type="ECO:0000313" key="2">
    <source>
        <dbReference type="EMBL" id="TZE81138.1"/>
    </source>
</evidence>
<gene>
    <name evidence="2" type="ORF">FWJ32_10365</name>
</gene>
<reference evidence="2 3" key="1">
    <citation type="submission" date="2019-08" db="EMBL/GenBank/DDBJ databases">
        <title>Calorimonas adulescens gen. nov., sp. nov., an anaerobic thermophilic bacterium from Sakhalin hot spring.</title>
        <authorList>
            <person name="Khomyakova M.A."/>
            <person name="Merkel A.Y."/>
            <person name="Novikov A."/>
            <person name="Bonch-Osmolovskaya E.A."/>
            <person name="Slobodkin A.I."/>
        </authorList>
    </citation>
    <scope>NUCLEOTIDE SEQUENCE [LARGE SCALE GENOMIC DNA]</scope>
    <source>
        <strain evidence="2 3">A05MB</strain>
    </source>
</reference>
<keyword evidence="3" id="KW-1185">Reference proteome</keyword>
<comment type="caution">
    <text evidence="2">The sequence shown here is derived from an EMBL/GenBank/DDBJ whole genome shotgun (WGS) entry which is preliminary data.</text>
</comment>
<sequence length="403" mass="44403">MKRLVSLGLVFLLTLAVPMAAMAQEPAAITKGEFVKLMLEKAGVDLGDKSYSDFAVEYGILKGKTDSSLGLEDPLTYRTAGILMARFLGLSSLNLHELASSDEFAYALEYRLLPVDVAMDSAVTASAANDMLDSLFASSAKAREFIAEKNNQVAKKYKSSSTMTIKIQNKGDMSGMPGDMVTTTTTRSEFDMDKGLYQETVTSGAGIPETRMEMYVVGDTVYMKSKDTQGKEMWYAVKGIAPDFSKLADITPEQSKDLDKYGVYRDMGYTIKDGKQVRVIDAFLNIRDMKVISEALNLAGMGGIMQNITAQGQAIEDMYRGIYGRIVYYIDPETKLIQSAEIYERVDLNPDFTIQGQSLNISSEVISGTIDYSDYGGDDIVIELPEEAKNAPVIDITREFQKQ</sequence>
<dbReference type="AlphaFoldDB" id="A0A5D8QCS3"/>
<feature type="signal peptide" evidence="1">
    <location>
        <begin position="1"/>
        <end position="23"/>
    </location>
</feature>
<name>A0A5D8QCS3_9THEO</name>
<dbReference type="RefSeq" id="WP_149545886.1">
    <property type="nucleotide sequence ID" value="NZ_VTPS01000017.1"/>
</dbReference>
<protein>
    <recommendedName>
        <fullName evidence="4">S-layer homology domain-containing protein</fullName>
    </recommendedName>
</protein>
<dbReference type="Proteomes" id="UP000322976">
    <property type="component" value="Unassembled WGS sequence"/>
</dbReference>
<evidence type="ECO:0000256" key="1">
    <source>
        <dbReference type="SAM" id="SignalP"/>
    </source>
</evidence>
<organism evidence="2 3">
    <name type="scientific">Calorimonas adulescens</name>
    <dbReference type="NCBI Taxonomy" id="2606906"/>
    <lineage>
        <taxon>Bacteria</taxon>
        <taxon>Bacillati</taxon>
        <taxon>Bacillota</taxon>
        <taxon>Clostridia</taxon>
        <taxon>Thermoanaerobacterales</taxon>
        <taxon>Thermoanaerobacteraceae</taxon>
        <taxon>Calorimonas</taxon>
    </lineage>
</organism>
<evidence type="ECO:0008006" key="4">
    <source>
        <dbReference type="Google" id="ProtNLM"/>
    </source>
</evidence>
<proteinExistence type="predicted"/>
<feature type="chain" id="PRO_5023020529" description="S-layer homology domain-containing protein" evidence="1">
    <location>
        <begin position="24"/>
        <end position="403"/>
    </location>
</feature>
<keyword evidence="1" id="KW-0732">Signal</keyword>
<dbReference type="Gene3D" id="2.50.20.20">
    <property type="match status" value="1"/>
</dbReference>
<evidence type="ECO:0000313" key="3">
    <source>
        <dbReference type="Proteomes" id="UP000322976"/>
    </source>
</evidence>
<accession>A0A5D8QCS3</accession>